<dbReference type="GO" id="GO:0004788">
    <property type="term" value="F:thiamine diphosphokinase activity"/>
    <property type="evidence" value="ECO:0007669"/>
    <property type="project" value="UniProtKB-UniRule"/>
</dbReference>
<reference evidence="8 9" key="1">
    <citation type="submission" date="2019-08" db="EMBL/GenBank/DDBJ databases">
        <authorList>
            <person name="Ye J."/>
        </authorList>
    </citation>
    <scope>NUCLEOTIDE SEQUENCE [LARGE SCALE GENOMIC DNA]</scope>
    <source>
        <strain evidence="8 9">TK008</strain>
    </source>
</reference>
<evidence type="ECO:0000256" key="5">
    <source>
        <dbReference type="NCBIfam" id="TIGR01378"/>
    </source>
</evidence>
<dbReference type="InterPro" id="IPR006282">
    <property type="entry name" value="Thi_PPkinase"/>
</dbReference>
<accession>A0A5C6SB19</accession>
<dbReference type="GO" id="GO:0006772">
    <property type="term" value="P:thiamine metabolic process"/>
    <property type="evidence" value="ECO:0007669"/>
    <property type="project" value="UniProtKB-UniRule"/>
</dbReference>
<dbReference type="SUPFAM" id="SSF63862">
    <property type="entry name" value="Thiamin pyrophosphokinase, substrate-binding domain"/>
    <property type="match status" value="1"/>
</dbReference>
<evidence type="ECO:0000259" key="7">
    <source>
        <dbReference type="Pfam" id="PF04265"/>
    </source>
</evidence>
<dbReference type="InterPro" id="IPR036759">
    <property type="entry name" value="TPK_catalytic_sf"/>
</dbReference>
<keyword evidence="4" id="KW-0067">ATP-binding</keyword>
<comment type="caution">
    <text evidence="8">The sequence shown here is derived from an EMBL/GenBank/DDBJ whole genome shotgun (WGS) entry which is preliminary data.</text>
</comment>
<evidence type="ECO:0000256" key="2">
    <source>
        <dbReference type="ARBA" id="ARBA00022741"/>
    </source>
</evidence>
<name>A0A5C6SB19_9RHOB</name>
<evidence type="ECO:0000259" key="6">
    <source>
        <dbReference type="Pfam" id="PF04263"/>
    </source>
</evidence>
<dbReference type="GO" id="GO:0030975">
    <property type="term" value="F:thiamine binding"/>
    <property type="evidence" value="ECO:0007669"/>
    <property type="project" value="InterPro"/>
</dbReference>
<evidence type="ECO:0000256" key="4">
    <source>
        <dbReference type="ARBA" id="ARBA00022840"/>
    </source>
</evidence>
<dbReference type="InterPro" id="IPR053149">
    <property type="entry name" value="TPK"/>
</dbReference>
<dbReference type="SUPFAM" id="SSF63999">
    <property type="entry name" value="Thiamin pyrophosphokinase, catalytic domain"/>
    <property type="match status" value="1"/>
</dbReference>
<dbReference type="EMBL" id="VOPL01000001">
    <property type="protein sequence ID" value="TXB70983.1"/>
    <property type="molecule type" value="Genomic_DNA"/>
</dbReference>
<feature type="domain" description="Thiamin pyrophosphokinase catalytic" evidence="6">
    <location>
        <begin position="71"/>
        <end position="159"/>
    </location>
</feature>
<dbReference type="InterPro" id="IPR036371">
    <property type="entry name" value="TPK_B1-bd_sf"/>
</dbReference>
<gene>
    <name evidence="8" type="ORF">FQV27_03820</name>
</gene>
<dbReference type="InterPro" id="IPR007371">
    <property type="entry name" value="TPK_catalytic"/>
</dbReference>
<dbReference type="InterPro" id="IPR007373">
    <property type="entry name" value="Thiamin_PyroPKinase_B1-bd"/>
</dbReference>
<keyword evidence="9" id="KW-1185">Reference proteome</keyword>
<dbReference type="OrthoDB" id="7057856at2"/>
<dbReference type="NCBIfam" id="TIGR01378">
    <property type="entry name" value="thi_PPkinase"/>
    <property type="match status" value="1"/>
</dbReference>
<dbReference type="Proteomes" id="UP000321562">
    <property type="component" value="Unassembled WGS sequence"/>
</dbReference>
<evidence type="ECO:0000256" key="3">
    <source>
        <dbReference type="ARBA" id="ARBA00022777"/>
    </source>
</evidence>
<dbReference type="PANTHER" id="PTHR41299:SF1">
    <property type="entry name" value="THIAMINE PYROPHOSPHOKINASE"/>
    <property type="match status" value="1"/>
</dbReference>
<keyword evidence="2" id="KW-0547">Nucleotide-binding</keyword>
<keyword evidence="1 8" id="KW-0808">Transferase</keyword>
<dbReference type="AlphaFoldDB" id="A0A5C6SB19"/>
<keyword evidence="3 8" id="KW-0418">Kinase</keyword>
<dbReference type="Pfam" id="PF04263">
    <property type="entry name" value="TPK_catalytic"/>
    <property type="match status" value="1"/>
</dbReference>
<dbReference type="EC" id="2.7.6.2" evidence="5"/>
<proteinExistence type="predicted"/>
<sequence length="261" mass="27838">MALRPFRRSADAGRIAGGRGSGNRLDHAVQAYLHRHWQGRRVSEPRRSDGVTLIGGGAVDAADLDLALAFAPRLIAADVGADAAVALGALPDHAIGDFDSISDQTRAALGPARLTHVAEQDSTDFAKALTRIKADFVIAVGFSGRRLDHTLAALNVMVRHPSPPCIMLAAEDIVFLAPDHLDLPLIAGTRVSLFPMGQARGRSTGLRWPVDDIEFAPDQRIGTSNQALGPVRLQIEGPMMIMLPRECLRLTLDALSVPTSA</sequence>
<dbReference type="GO" id="GO:0009229">
    <property type="term" value="P:thiamine diphosphate biosynthetic process"/>
    <property type="evidence" value="ECO:0007669"/>
    <property type="project" value="InterPro"/>
</dbReference>
<dbReference type="GO" id="GO:0016301">
    <property type="term" value="F:kinase activity"/>
    <property type="evidence" value="ECO:0007669"/>
    <property type="project" value="UniProtKB-KW"/>
</dbReference>
<evidence type="ECO:0000313" key="9">
    <source>
        <dbReference type="Proteomes" id="UP000321562"/>
    </source>
</evidence>
<evidence type="ECO:0000256" key="1">
    <source>
        <dbReference type="ARBA" id="ARBA00022679"/>
    </source>
</evidence>
<protein>
    <recommendedName>
        <fullName evidence="5">Thiamine diphosphokinase</fullName>
        <ecNumber evidence="5">2.7.6.2</ecNumber>
    </recommendedName>
</protein>
<organism evidence="8 9">
    <name type="scientific">Paracoccus aurantiacus</name>
    <dbReference type="NCBI Taxonomy" id="2599412"/>
    <lineage>
        <taxon>Bacteria</taxon>
        <taxon>Pseudomonadati</taxon>
        <taxon>Pseudomonadota</taxon>
        <taxon>Alphaproteobacteria</taxon>
        <taxon>Rhodobacterales</taxon>
        <taxon>Paracoccaceae</taxon>
        <taxon>Paracoccus</taxon>
    </lineage>
</organism>
<dbReference type="GO" id="GO:0005524">
    <property type="term" value="F:ATP binding"/>
    <property type="evidence" value="ECO:0007669"/>
    <property type="project" value="UniProtKB-KW"/>
</dbReference>
<dbReference type="CDD" id="cd07995">
    <property type="entry name" value="TPK"/>
    <property type="match status" value="1"/>
</dbReference>
<feature type="domain" description="Thiamin pyrophosphokinase thiamin-binding" evidence="7">
    <location>
        <begin position="188"/>
        <end position="234"/>
    </location>
</feature>
<dbReference type="PANTHER" id="PTHR41299">
    <property type="entry name" value="THIAMINE PYROPHOSPHOKINASE"/>
    <property type="match status" value="1"/>
</dbReference>
<dbReference type="Pfam" id="PF04265">
    <property type="entry name" value="TPK_B1_binding"/>
    <property type="match status" value="1"/>
</dbReference>
<dbReference type="Gene3D" id="3.40.50.10240">
    <property type="entry name" value="Thiamin pyrophosphokinase, catalytic domain"/>
    <property type="match status" value="1"/>
</dbReference>
<evidence type="ECO:0000313" key="8">
    <source>
        <dbReference type="EMBL" id="TXB70983.1"/>
    </source>
</evidence>